<name>A0AAV5TVZ8_9BILA</name>
<evidence type="ECO:0000313" key="2">
    <source>
        <dbReference type="Proteomes" id="UP001432027"/>
    </source>
</evidence>
<dbReference type="EMBL" id="BTSX01000005">
    <property type="protein sequence ID" value="GMS98178.1"/>
    <property type="molecule type" value="Genomic_DNA"/>
</dbReference>
<dbReference type="AlphaFoldDB" id="A0AAV5TVZ8"/>
<accession>A0AAV5TVZ8</accession>
<feature type="non-terminal residue" evidence="1">
    <location>
        <position position="1"/>
    </location>
</feature>
<protein>
    <submittedName>
        <fullName evidence="1">Uncharacterized protein</fullName>
    </submittedName>
</protein>
<sequence length="81" mass="8612">LLRVVGRGEELLVDHVALSDPTPKIEMHRHSFLGQLSIASTAKCPGVFGKLLTARNGGLCSSIPMPPNGGSKNQIHILLIC</sequence>
<reference evidence="1" key="1">
    <citation type="submission" date="2023-10" db="EMBL/GenBank/DDBJ databases">
        <title>Genome assembly of Pristionchus species.</title>
        <authorList>
            <person name="Yoshida K."/>
            <person name="Sommer R.J."/>
        </authorList>
    </citation>
    <scope>NUCLEOTIDE SEQUENCE</scope>
    <source>
        <strain evidence="1">RS0144</strain>
    </source>
</reference>
<feature type="non-terminal residue" evidence="1">
    <location>
        <position position="81"/>
    </location>
</feature>
<proteinExistence type="predicted"/>
<organism evidence="1 2">
    <name type="scientific">Pristionchus entomophagus</name>
    <dbReference type="NCBI Taxonomy" id="358040"/>
    <lineage>
        <taxon>Eukaryota</taxon>
        <taxon>Metazoa</taxon>
        <taxon>Ecdysozoa</taxon>
        <taxon>Nematoda</taxon>
        <taxon>Chromadorea</taxon>
        <taxon>Rhabditida</taxon>
        <taxon>Rhabditina</taxon>
        <taxon>Diplogasteromorpha</taxon>
        <taxon>Diplogasteroidea</taxon>
        <taxon>Neodiplogasteridae</taxon>
        <taxon>Pristionchus</taxon>
    </lineage>
</organism>
<evidence type="ECO:0000313" key="1">
    <source>
        <dbReference type="EMBL" id="GMS98178.1"/>
    </source>
</evidence>
<gene>
    <name evidence="1" type="ORF">PENTCL1PPCAC_20353</name>
</gene>
<dbReference type="Proteomes" id="UP001432027">
    <property type="component" value="Unassembled WGS sequence"/>
</dbReference>
<comment type="caution">
    <text evidence="1">The sequence shown here is derived from an EMBL/GenBank/DDBJ whole genome shotgun (WGS) entry which is preliminary data.</text>
</comment>
<keyword evidence="2" id="KW-1185">Reference proteome</keyword>